<gene>
    <name evidence="5" type="ORF">T440DRAFT_471564</name>
</gene>
<dbReference type="GO" id="GO:0090575">
    <property type="term" value="C:RNA polymerase II transcription regulator complex"/>
    <property type="evidence" value="ECO:0007669"/>
    <property type="project" value="TreeGrafter"/>
</dbReference>
<dbReference type="AlphaFoldDB" id="A0A6A7AVP3"/>
<dbReference type="EMBL" id="MU006331">
    <property type="protein sequence ID" value="KAF2846864.1"/>
    <property type="molecule type" value="Genomic_DNA"/>
</dbReference>
<dbReference type="InterPro" id="IPR050936">
    <property type="entry name" value="AP-1-like"/>
</dbReference>
<sequence length="89" mass="10156">MKFTFKPYKASKGSPQDSQQDTTTPQQKRKEQIRRAQRTHRERKEAYTASLEAEVIQLRANEARILQETKALYAEVGFLKGLLTTAGVS</sequence>
<dbReference type="CDD" id="cd14688">
    <property type="entry name" value="bZIP_YAP"/>
    <property type="match status" value="1"/>
</dbReference>
<feature type="domain" description="BZIP" evidence="4">
    <location>
        <begin position="21"/>
        <end position="85"/>
    </location>
</feature>
<evidence type="ECO:0000313" key="6">
    <source>
        <dbReference type="Proteomes" id="UP000799423"/>
    </source>
</evidence>
<dbReference type="PANTHER" id="PTHR40621:SF6">
    <property type="entry name" value="AP-1-LIKE TRANSCRIPTION FACTOR YAP1-RELATED"/>
    <property type="match status" value="1"/>
</dbReference>
<name>A0A6A7AVP3_9PLEO</name>
<dbReference type="GO" id="GO:0001228">
    <property type="term" value="F:DNA-binding transcription activator activity, RNA polymerase II-specific"/>
    <property type="evidence" value="ECO:0007669"/>
    <property type="project" value="TreeGrafter"/>
</dbReference>
<dbReference type="Proteomes" id="UP000799423">
    <property type="component" value="Unassembled WGS sequence"/>
</dbReference>
<protein>
    <recommendedName>
        <fullName evidence="4">BZIP domain-containing protein</fullName>
    </recommendedName>
</protein>
<dbReference type="SUPFAM" id="SSF57959">
    <property type="entry name" value="Leucine zipper domain"/>
    <property type="match status" value="1"/>
</dbReference>
<dbReference type="PANTHER" id="PTHR40621">
    <property type="entry name" value="TRANSCRIPTION FACTOR KAPC-RELATED"/>
    <property type="match status" value="1"/>
</dbReference>
<organism evidence="5 6">
    <name type="scientific">Plenodomus tracheiphilus IPT5</name>
    <dbReference type="NCBI Taxonomy" id="1408161"/>
    <lineage>
        <taxon>Eukaryota</taxon>
        <taxon>Fungi</taxon>
        <taxon>Dikarya</taxon>
        <taxon>Ascomycota</taxon>
        <taxon>Pezizomycotina</taxon>
        <taxon>Dothideomycetes</taxon>
        <taxon>Pleosporomycetidae</taxon>
        <taxon>Pleosporales</taxon>
        <taxon>Pleosporineae</taxon>
        <taxon>Leptosphaeriaceae</taxon>
        <taxon>Plenodomus</taxon>
    </lineage>
</organism>
<dbReference type="SMART" id="SM00338">
    <property type="entry name" value="BRLZ"/>
    <property type="match status" value="1"/>
</dbReference>
<evidence type="ECO:0000313" key="5">
    <source>
        <dbReference type="EMBL" id="KAF2846864.1"/>
    </source>
</evidence>
<feature type="compositionally biased region" description="Low complexity" evidence="3">
    <location>
        <begin position="14"/>
        <end position="26"/>
    </location>
</feature>
<dbReference type="GO" id="GO:0000976">
    <property type="term" value="F:transcription cis-regulatory region binding"/>
    <property type="evidence" value="ECO:0007669"/>
    <property type="project" value="InterPro"/>
</dbReference>
<evidence type="ECO:0000256" key="3">
    <source>
        <dbReference type="SAM" id="MobiDB-lite"/>
    </source>
</evidence>
<dbReference type="OrthoDB" id="2590011at2759"/>
<proteinExistence type="predicted"/>
<accession>A0A6A7AVP3</accession>
<keyword evidence="6" id="KW-1185">Reference proteome</keyword>
<dbReference type="Pfam" id="PF00170">
    <property type="entry name" value="bZIP_1"/>
    <property type="match status" value="1"/>
</dbReference>
<evidence type="ECO:0000259" key="4">
    <source>
        <dbReference type="SMART" id="SM00338"/>
    </source>
</evidence>
<comment type="subcellular location">
    <subcellularLocation>
        <location evidence="1">Nucleus</location>
    </subcellularLocation>
</comment>
<evidence type="ECO:0000256" key="1">
    <source>
        <dbReference type="ARBA" id="ARBA00004123"/>
    </source>
</evidence>
<reference evidence="5" key="1">
    <citation type="submission" date="2020-01" db="EMBL/GenBank/DDBJ databases">
        <authorList>
            <consortium name="DOE Joint Genome Institute"/>
            <person name="Haridas S."/>
            <person name="Albert R."/>
            <person name="Binder M."/>
            <person name="Bloem J."/>
            <person name="Labutti K."/>
            <person name="Salamov A."/>
            <person name="Andreopoulos B."/>
            <person name="Baker S.E."/>
            <person name="Barry K."/>
            <person name="Bills G."/>
            <person name="Bluhm B.H."/>
            <person name="Cannon C."/>
            <person name="Castanera R."/>
            <person name="Culley D.E."/>
            <person name="Daum C."/>
            <person name="Ezra D."/>
            <person name="Gonzalez J.B."/>
            <person name="Henrissat B."/>
            <person name="Kuo A."/>
            <person name="Liang C."/>
            <person name="Lipzen A."/>
            <person name="Lutzoni F."/>
            <person name="Magnuson J."/>
            <person name="Mondo S."/>
            <person name="Nolan M."/>
            <person name="Ohm R."/>
            <person name="Pangilinan J."/>
            <person name="Park H.-J."/>
            <person name="Ramirez L."/>
            <person name="Alfaro M."/>
            <person name="Sun H."/>
            <person name="Tritt A."/>
            <person name="Yoshinaga Y."/>
            <person name="Zwiers L.-H."/>
            <person name="Turgeon B.G."/>
            <person name="Goodwin S.B."/>
            <person name="Spatafora J.W."/>
            <person name="Crous P.W."/>
            <person name="Grigoriev I.V."/>
        </authorList>
    </citation>
    <scope>NUCLEOTIDE SEQUENCE</scope>
    <source>
        <strain evidence="5">IPT5</strain>
    </source>
</reference>
<evidence type="ECO:0000256" key="2">
    <source>
        <dbReference type="ARBA" id="ARBA00023242"/>
    </source>
</evidence>
<feature type="region of interest" description="Disordered" evidence="3">
    <location>
        <begin position="1"/>
        <end position="47"/>
    </location>
</feature>
<dbReference type="InterPro" id="IPR004827">
    <property type="entry name" value="bZIP"/>
</dbReference>
<dbReference type="Gene3D" id="1.20.5.170">
    <property type="match status" value="1"/>
</dbReference>
<dbReference type="InterPro" id="IPR046347">
    <property type="entry name" value="bZIP_sf"/>
</dbReference>
<keyword evidence="2" id="KW-0539">Nucleus</keyword>